<protein>
    <submittedName>
        <fullName evidence="2">Uncharacterized protein</fullName>
    </submittedName>
</protein>
<dbReference type="AlphaFoldDB" id="A0A6C0J992"/>
<proteinExistence type="predicted"/>
<organism evidence="2">
    <name type="scientific">viral metagenome</name>
    <dbReference type="NCBI Taxonomy" id="1070528"/>
    <lineage>
        <taxon>unclassified sequences</taxon>
        <taxon>metagenomes</taxon>
        <taxon>organismal metagenomes</taxon>
    </lineage>
</organism>
<accession>A0A6C0J992</accession>
<feature type="compositionally biased region" description="Acidic residues" evidence="1">
    <location>
        <begin position="223"/>
        <end position="234"/>
    </location>
</feature>
<feature type="compositionally biased region" description="Basic residues" evidence="1">
    <location>
        <begin position="336"/>
        <end position="351"/>
    </location>
</feature>
<feature type="compositionally biased region" description="Low complexity" evidence="1">
    <location>
        <begin position="287"/>
        <end position="309"/>
    </location>
</feature>
<dbReference type="Pfam" id="PF19196">
    <property type="entry name" value="DUF5871"/>
    <property type="match status" value="1"/>
</dbReference>
<evidence type="ECO:0000313" key="2">
    <source>
        <dbReference type="EMBL" id="QHU01430.1"/>
    </source>
</evidence>
<name>A0A6C0J992_9ZZZZ</name>
<feature type="region of interest" description="Disordered" evidence="1">
    <location>
        <begin position="254"/>
        <end position="351"/>
    </location>
</feature>
<feature type="compositionally biased region" description="Acidic residues" evidence="1">
    <location>
        <begin position="263"/>
        <end position="286"/>
    </location>
</feature>
<evidence type="ECO:0000256" key="1">
    <source>
        <dbReference type="SAM" id="MobiDB-lite"/>
    </source>
</evidence>
<feature type="region of interest" description="Disordered" evidence="1">
    <location>
        <begin position="221"/>
        <end position="242"/>
    </location>
</feature>
<feature type="compositionally biased region" description="Acidic residues" evidence="1">
    <location>
        <begin position="315"/>
        <end position="326"/>
    </location>
</feature>
<reference evidence="2" key="1">
    <citation type="journal article" date="2020" name="Nature">
        <title>Giant virus diversity and host interactions through global metagenomics.</title>
        <authorList>
            <person name="Schulz F."/>
            <person name="Roux S."/>
            <person name="Paez-Espino D."/>
            <person name="Jungbluth S."/>
            <person name="Walsh D.A."/>
            <person name="Denef V.J."/>
            <person name="McMahon K.D."/>
            <person name="Konstantinidis K.T."/>
            <person name="Eloe-Fadrosh E.A."/>
            <person name="Kyrpides N.C."/>
            <person name="Woyke T."/>
        </authorList>
    </citation>
    <scope>NUCLEOTIDE SEQUENCE</scope>
    <source>
        <strain evidence="2">GVMAG-M-3300025860-25</strain>
    </source>
</reference>
<dbReference type="EMBL" id="MN740341">
    <property type="protein sequence ID" value="QHU01430.1"/>
    <property type="molecule type" value="Genomic_DNA"/>
</dbReference>
<sequence>MTTTTIKAKNLEASLVTFADKPKQSESGTGGKFVWVGYKNSKLAVQTPRMSVAFNLKPNTMGEYTKYSLELSFTDMENDKSLQKFHDNICEMDERIIDEGVKNSMAWFKQKTVSRDVVEAKYSKMIKTPTDKVTGDVLTQYPKRFRVKVPFYDEKFGCEVFNKKGEKMEGPLEEILVRGTRVKAIIECVGLWISASSYMCQWKVVRMEADVEKVQQGFAFLPDTDDEGDDDEDGEAKSSSAEVVSAITEVASASAEVASAEVADSDEDSDADSDADSDEDSDDEPAVETPVVETPVVETPAVETPAVETHIVDSSDSDSEEEEEEAPPPPPPPVKKEKKEKKVKKAPKDKK</sequence>
<dbReference type="InterPro" id="IPR043804">
    <property type="entry name" value="DUF5871"/>
</dbReference>